<dbReference type="Proteomes" id="UP000193108">
    <property type="component" value="Unassembled WGS sequence"/>
</dbReference>
<evidence type="ECO:0008006" key="5">
    <source>
        <dbReference type="Google" id="ProtNLM"/>
    </source>
</evidence>
<feature type="signal peptide" evidence="2">
    <location>
        <begin position="1"/>
        <end position="19"/>
    </location>
</feature>
<keyword evidence="1" id="KW-0812">Transmembrane</keyword>
<feature type="transmembrane region" description="Helical" evidence="1">
    <location>
        <begin position="68"/>
        <end position="89"/>
    </location>
</feature>
<name>A0A1X1ZMG5_MYCNO</name>
<dbReference type="EMBL" id="LQPI01000022">
    <property type="protein sequence ID" value="ORW24523.1"/>
    <property type="molecule type" value="Genomic_DNA"/>
</dbReference>
<proteinExistence type="predicted"/>
<dbReference type="STRING" id="1782.AWC18_03475"/>
<evidence type="ECO:0000256" key="1">
    <source>
        <dbReference type="SAM" id="Phobius"/>
    </source>
</evidence>
<gene>
    <name evidence="3" type="ORF">AWC18_03475</name>
</gene>
<keyword evidence="2" id="KW-0732">Signal</keyword>
<sequence>MLLLGACGLGLLFSMVAGMATDGCSGAQSCNDNLIYAAYLVAWGGMGAALLTACVGMSLSARRRSRMVVWPAWGWLIFVTTFVIGARLLNAGVGGAGLLG</sequence>
<evidence type="ECO:0000313" key="4">
    <source>
        <dbReference type="Proteomes" id="UP000193108"/>
    </source>
</evidence>
<feature type="transmembrane region" description="Helical" evidence="1">
    <location>
        <begin position="36"/>
        <end position="56"/>
    </location>
</feature>
<dbReference type="AlphaFoldDB" id="A0A1X1ZMG5"/>
<accession>A0A1X1ZMG5</accession>
<evidence type="ECO:0000256" key="2">
    <source>
        <dbReference type="SAM" id="SignalP"/>
    </source>
</evidence>
<evidence type="ECO:0000313" key="3">
    <source>
        <dbReference type="EMBL" id="ORW24523.1"/>
    </source>
</evidence>
<protein>
    <recommendedName>
        <fullName evidence="5">Transmembrane protein</fullName>
    </recommendedName>
</protein>
<keyword evidence="4" id="KW-1185">Reference proteome</keyword>
<feature type="chain" id="PRO_5010865730" description="Transmembrane protein" evidence="2">
    <location>
        <begin position="20"/>
        <end position="100"/>
    </location>
</feature>
<comment type="caution">
    <text evidence="3">The sequence shown here is derived from an EMBL/GenBank/DDBJ whole genome shotgun (WGS) entry which is preliminary data.</text>
</comment>
<keyword evidence="1" id="KW-0472">Membrane</keyword>
<keyword evidence="1" id="KW-1133">Transmembrane helix</keyword>
<reference evidence="3 4" key="1">
    <citation type="submission" date="2016-01" db="EMBL/GenBank/DDBJ databases">
        <title>The new phylogeny of the genus Mycobacterium.</title>
        <authorList>
            <person name="Tarcisio F."/>
            <person name="Conor M."/>
            <person name="Antonella G."/>
            <person name="Elisabetta G."/>
            <person name="Giulia F.S."/>
            <person name="Sara T."/>
            <person name="Anna F."/>
            <person name="Clotilde B."/>
            <person name="Roberto B."/>
            <person name="Veronica D.S."/>
            <person name="Fabio R."/>
            <person name="Monica P."/>
            <person name="Olivier J."/>
            <person name="Enrico T."/>
            <person name="Nicola S."/>
        </authorList>
    </citation>
    <scope>NUCLEOTIDE SEQUENCE [LARGE SCALE GENOMIC DNA]</scope>
    <source>
        <strain evidence="3 4">DSM 44164</strain>
    </source>
</reference>
<organism evidence="3 4">
    <name type="scientific">Mycolicibacter nonchromogenicus</name>
    <name type="common">Mycobacterium nonchromogenicum</name>
    <dbReference type="NCBI Taxonomy" id="1782"/>
    <lineage>
        <taxon>Bacteria</taxon>
        <taxon>Bacillati</taxon>
        <taxon>Actinomycetota</taxon>
        <taxon>Actinomycetes</taxon>
        <taxon>Mycobacteriales</taxon>
        <taxon>Mycobacteriaceae</taxon>
        <taxon>Mycolicibacter</taxon>
    </lineage>
</organism>